<keyword evidence="1" id="KW-0812">Transmembrane</keyword>
<dbReference type="RefSeq" id="WP_169837623.1">
    <property type="nucleotide sequence ID" value="NZ_JABXYM010000001.1"/>
</dbReference>
<protein>
    <submittedName>
        <fullName evidence="2">Uncharacterized protein</fullName>
    </submittedName>
</protein>
<organism evidence="2 3">
    <name type="scientific">Salipaludibacillus agaradhaerens</name>
    <name type="common">Bacillus agaradhaerens</name>
    <dbReference type="NCBI Taxonomy" id="76935"/>
    <lineage>
        <taxon>Bacteria</taxon>
        <taxon>Bacillati</taxon>
        <taxon>Bacillota</taxon>
        <taxon>Bacilli</taxon>
        <taxon>Bacillales</taxon>
        <taxon>Bacillaceae</taxon>
    </lineage>
</organism>
<keyword evidence="3" id="KW-1185">Reference proteome</keyword>
<keyword evidence="1" id="KW-0472">Membrane</keyword>
<dbReference type="Proteomes" id="UP001057753">
    <property type="component" value="Unassembled WGS sequence"/>
</dbReference>
<dbReference type="EMBL" id="JABXYM010000001">
    <property type="protein sequence ID" value="MCR6097579.1"/>
    <property type="molecule type" value="Genomic_DNA"/>
</dbReference>
<proteinExistence type="predicted"/>
<name>A0A9Q4G093_SALAG</name>
<sequence length="50" mass="6150">MQWEFALDTLFLFFFFFGSLVFGVYFWLKLNKKRKLSEDHGVRDEVLKKK</sequence>
<feature type="transmembrane region" description="Helical" evidence="1">
    <location>
        <begin position="6"/>
        <end position="28"/>
    </location>
</feature>
<evidence type="ECO:0000313" key="2">
    <source>
        <dbReference type="EMBL" id="MCR6097579.1"/>
    </source>
</evidence>
<evidence type="ECO:0000256" key="1">
    <source>
        <dbReference type="SAM" id="Phobius"/>
    </source>
</evidence>
<reference evidence="2" key="1">
    <citation type="submission" date="2020-06" db="EMBL/GenBank/DDBJ databases">
        <title>Insight into the genomes of haloalkaliphilic bacilli from Kenyan soda lakes.</title>
        <authorList>
            <person name="Mwirichia R."/>
            <person name="Villamizar G.C."/>
            <person name="Poehlein A."/>
            <person name="Mugweru J."/>
            <person name="Kipnyargis A."/>
            <person name="Kiplimo D."/>
            <person name="Orwa P."/>
            <person name="Daniel R."/>
        </authorList>
    </citation>
    <scope>NUCLEOTIDE SEQUENCE</scope>
    <source>
        <strain evidence="2">B1096_S55</strain>
    </source>
</reference>
<evidence type="ECO:0000313" key="3">
    <source>
        <dbReference type="Proteomes" id="UP001057753"/>
    </source>
</evidence>
<accession>A0A9Q4G093</accession>
<gene>
    <name evidence="2" type="ORF">HXA33_13590</name>
</gene>
<comment type="caution">
    <text evidence="2">The sequence shown here is derived from an EMBL/GenBank/DDBJ whole genome shotgun (WGS) entry which is preliminary data.</text>
</comment>
<dbReference type="AlphaFoldDB" id="A0A9Q4G093"/>
<keyword evidence="1" id="KW-1133">Transmembrane helix</keyword>